<reference evidence="3" key="1">
    <citation type="journal article" date="2009" name="Plant Mol. Biol.">
        <title>Insights into corn genes derived from large-scale cDNA sequencing.</title>
        <authorList>
            <person name="Alexandrov N.N."/>
            <person name="Brover V.V."/>
            <person name="Freidin S."/>
            <person name="Troukhan M.E."/>
            <person name="Tatarinova T.V."/>
            <person name="Zhang H."/>
            <person name="Swaller T.J."/>
            <person name="Lu Y.P."/>
            <person name="Bouck J."/>
            <person name="Flavell R.B."/>
            <person name="Feldmann K.A."/>
        </authorList>
    </citation>
    <scope>NUCLEOTIDE SEQUENCE</scope>
</reference>
<comment type="similarity">
    <text evidence="1">Belongs to the GASA family.</text>
</comment>
<proteinExistence type="evidence at transcript level"/>
<organism evidence="3">
    <name type="scientific">Zea mays</name>
    <name type="common">Maize</name>
    <dbReference type="NCBI Taxonomy" id="4577"/>
    <lineage>
        <taxon>Eukaryota</taxon>
        <taxon>Viridiplantae</taxon>
        <taxon>Streptophyta</taxon>
        <taxon>Embryophyta</taxon>
        <taxon>Tracheophyta</taxon>
        <taxon>Spermatophyta</taxon>
        <taxon>Magnoliopsida</taxon>
        <taxon>Liliopsida</taxon>
        <taxon>Poales</taxon>
        <taxon>Poaceae</taxon>
        <taxon>PACMAD clade</taxon>
        <taxon>Panicoideae</taxon>
        <taxon>Andropogonodae</taxon>
        <taxon>Andropogoneae</taxon>
        <taxon>Tripsacinae</taxon>
        <taxon>Zea</taxon>
    </lineage>
</organism>
<dbReference type="EMBL" id="EU972929">
    <property type="protein sequence ID" value="ACG45047.1"/>
    <property type="molecule type" value="mRNA"/>
</dbReference>
<evidence type="ECO:0000313" key="3">
    <source>
        <dbReference type="EMBL" id="ACG45047.1"/>
    </source>
</evidence>
<dbReference type="InterPro" id="IPR003854">
    <property type="entry name" value="GASA"/>
</dbReference>
<sequence length="116" mass="11915">MATKVICFLVLASLLLAVAFPVSALRQQVKKGGGGGGGGGSVSGSGGGNLNPWECSPKCGSRCSKTQYRKACLTLCNKCCAKCLCVPPGFYGNKGACPCYNNWKTKEGGSRGSAER</sequence>
<name>B6U6R4_MAIZE</name>
<feature type="chain" id="PRO_5002848017" evidence="2">
    <location>
        <begin position="25"/>
        <end position="116"/>
    </location>
</feature>
<protein>
    <submittedName>
        <fullName evidence="3">GAST1 protein</fullName>
    </submittedName>
</protein>
<dbReference type="PANTHER" id="PTHR23201:SF70">
    <property type="entry name" value="GIBBERELLIN-STIMULATED PROTEIN"/>
    <property type="match status" value="1"/>
</dbReference>
<feature type="signal peptide" evidence="2">
    <location>
        <begin position="1"/>
        <end position="24"/>
    </location>
</feature>
<evidence type="ECO:0000256" key="1">
    <source>
        <dbReference type="ARBA" id="ARBA00010582"/>
    </source>
</evidence>
<dbReference type="AlphaFoldDB" id="B6U6R4"/>
<dbReference type="Pfam" id="PF02704">
    <property type="entry name" value="GASA"/>
    <property type="match status" value="1"/>
</dbReference>
<accession>B6U6R4</accession>
<evidence type="ECO:0000256" key="2">
    <source>
        <dbReference type="SAM" id="SignalP"/>
    </source>
</evidence>
<keyword evidence="2" id="KW-0732">Signal</keyword>
<dbReference type="PANTHER" id="PTHR23201">
    <property type="entry name" value="EXTENSIN, PROLINE-RICH PROTEIN"/>
    <property type="match status" value="1"/>
</dbReference>